<dbReference type="PANTHER" id="PTHR48111">
    <property type="entry name" value="REGULATOR OF RPOS"/>
    <property type="match status" value="1"/>
</dbReference>
<dbReference type="Proteomes" id="UP000648352">
    <property type="component" value="Unassembled WGS sequence"/>
</dbReference>
<feature type="DNA-binding region" description="OmpR/PhoB-type" evidence="8">
    <location>
        <begin position="137"/>
        <end position="229"/>
    </location>
</feature>
<evidence type="ECO:0000259" key="9">
    <source>
        <dbReference type="PROSITE" id="PS50110"/>
    </source>
</evidence>
<dbReference type="InterPro" id="IPR001789">
    <property type="entry name" value="Sig_transdc_resp-reg_receiver"/>
</dbReference>
<protein>
    <submittedName>
        <fullName evidence="11">Response regulator transcription factor</fullName>
    </submittedName>
</protein>
<dbReference type="PROSITE" id="PS51755">
    <property type="entry name" value="OMPR_PHOB"/>
    <property type="match status" value="1"/>
</dbReference>
<evidence type="ECO:0000256" key="2">
    <source>
        <dbReference type="ARBA" id="ARBA00022553"/>
    </source>
</evidence>
<keyword evidence="12" id="KW-1185">Reference proteome</keyword>
<dbReference type="Gene3D" id="6.10.250.690">
    <property type="match status" value="1"/>
</dbReference>
<dbReference type="InterPro" id="IPR016032">
    <property type="entry name" value="Sig_transdc_resp-reg_C-effctor"/>
</dbReference>
<proteinExistence type="predicted"/>
<dbReference type="SUPFAM" id="SSF52172">
    <property type="entry name" value="CheY-like"/>
    <property type="match status" value="1"/>
</dbReference>
<dbReference type="SUPFAM" id="SSF46894">
    <property type="entry name" value="C-terminal effector domain of the bipartite response regulators"/>
    <property type="match status" value="1"/>
</dbReference>
<dbReference type="Gene3D" id="1.10.10.10">
    <property type="entry name" value="Winged helix-like DNA-binding domain superfamily/Winged helix DNA-binding domain"/>
    <property type="match status" value="1"/>
</dbReference>
<dbReference type="SMART" id="SM00448">
    <property type="entry name" value="REC"/>
    <property type="match status" value="1"/>
</dbReference>
<name>A0ABR8RYF3_9MICO</name>
<keyword evidence="3" id="KW-0902">Two-component regulatory system</keyword>
<dbReference type="Pfam" id="PF00072">
    <property type="entry name" value="Response_reg"/>
    <property type="match status" value="1"/>
</dbReference>
<dbReference type="InterPro" id="IPR039420">
    <property type="entry name" value="WalR-like"/>
</dbReference>
<evidence type="ECO:0000256" key="5">
    <source>
        <dbReference type="ARBA" id="ARBA00023125"/>
    </source>
</evidence>
<dbReference type="SMART" id="SM00862">
    <property type="entry name" value="Trans_reg_C"/>
    <property type="match status" value="1"/>
</dbReference>
<gene>
    <name evidence="11" type="ORF">H9651_01140</name>
</gene>
<dbReference type="EMBL" id="JACSQP010000001">
    <property type="protein sequence ID" value="MBD7956241.1"/>
    <property type="molecule type" value="Genomic_DNA"/>
</dbReference>
<comment type="caution">
    <text evidence="11">The sequence shown here is derived from an EMBL/GenBank/DDBJ whole genome shotgun (WGS) entry which is preliminary data.</text>
</comment>
<evidence type="ECO:0000256" key="3">
    <source>
        <dbReference type="ARBA" id="ARBA00023012"/>
    </source>
</evidence>
<keyword evidence="2 7" id="KW-0597">Phosphoprotein</keyword>
<keyword evidence="4" id="KW-0805">Transcription regulation</keyword>
<evidence type="ECO:0000313" key="12">
    <source>
        <dbReference type="Proteomes" id="UP000648352"/>
    </source>
</evidence>
<organism evidence="11 12">
    <name type="scientific">Microbacterium pullorum</name>
    <dbReference type="NCBI Taxonomy" id="2762236"/>
    <lineage>
        <taxon>Bacteria</taxon>
        <taxon>Bacillati</taxon>
        <taxon>Actinomycetota</taxon>
        <taxon>Actinomycetes</taxon>
        <taxon>Micrococcales</taxon>
        <taxon>Microbacteriaceae</taxon>
        <taxon>Microbacterium</taxon>
    </lineage>
</organism>
<evidence type="ECO:0000256" key="1">
    <source>
        <dbReference type="ARBA" id="ARBA00004496"/>
    </source>
</evidence>
<dbReference type="CDD" id="cd00383">
    <property type="entry name" value="trans_reg_C"/>
    <property type="match status" value="1"/>
</dbReference>
<reference evidence="11 12" key="1">
    <citation type="submission" date="2020-08" db="EMBL/GenBank/DDBJ databases">
        <title>A Genomic Blueprint of the Chicken Gut Microbiome.</title>
        <authorList>
            <person name="Gilroy R."/>
            <person name="Ravi A."/>
            <person name="Getino M."/>
            <person name="Pursley I."/>
            <person name="Horton D.L."/>
            <person name="Alikhan N.-F."/>
            <person name="Baker D."/>
            <person name="Gharbi K."/>
            <person name="Hall N."/>
            <person name="Watson M."/>
            <person name="Adriaenssens E.M."/>
            <person name="Foster-Nyarko E."/>
            <person name="Jarju S."/>
            <person name="Secka A."/>
            <person name="Antonio M."/>
            <person name="Oren A."/>
            <person name="Chaudhuri R."/>
            <person name="La Ragione R.M."/>
            <person name="Hildebrand F."/>
            <person name="Pallen M.J."/>
        </authorList>
    </citation>
    <scope>NUCLEOTIDE SEQUENCE [LARGE SCALE GENOMIC DNA]</scope>
    <source>
        <strain evidence="11 12">Sa4CUA7</strain>
    </source>
</reference>
<feature type="domain" description="OmpR/PhoB-type" evidence="10">
    <location>
        <begin position="137"/>
        <end position="229"/>
    </location>
</feature>
<accession>A0ABR8RYF3</accession>
<evidence type="ECO:0000259" key="10">
    <source>
        <dbReference type="PROSITE" id="PS51755"/>
    </source>
</evidence>
<feature type="domain" description="Response regulatory" evidence="9">
    <location>
        <begin position="18"/>
        <end position="131"/>
    </location>
</feature>
<dbReference type="Pfam" id="PF00486">
    <property type="entry name" value="Trans_reg_C"/>
    <property type="match status" value="1"/>
</dbReference>
<evidence type="ECO:0000256" key="8">
    <source>
        <dbReference type="PROSITE-ProRule" id="PRU01091"/>
    </source>
</evidence>
<dbReference type="InterPro" id="IPR011006">
    <property type="entry name" value="CheY-like_superfamily"/>
</dbReference>
<evidence type="ECO:0000256" key="4">
    <source>
        <dbReference type="ARBA" id="ARBA00023015"/>
    </source>
</evidence>
<evidence type="ECO:0000256" key="6">
    <source>
        <dbReference type="ARBA" id="ARBA00023163"/>
    </source>
</evidence>
<dbReference type="InterPro" id="IPR036388">
    <property type="entry name" value="WH-like_DNA-bd_sf"/>
</dbReference>
<dbReference type="PANTHER" id="PTHR48111:SF22">
    <property type="entry name" value="REGULATOR OF RPOS"/>
    <property type="match status" value="1"/>
</dbReference>
<sequence>MPDRTAHASPGARGPHPRLLYVEDESETAAMVVEVLSDEYDIDHAATGEDGLALALRNRYDVMVIDRRLPGLSGVELLEAVRTARIATPVLLLTALGTVSDRVSGLDAGADDYLVKPFDFAELSARLRALRRGRGAGDRRELGDWVFTPASQALYSPRDERIALTAAETDLLELLTSSPEHVFSRDEIVAAVFPGGSAATVDSYVHYVRRKSTPEIIETVRARGYRAGMPR</sequence>
<dbReference type="RefSeq" id="WP_191717266.1">
    <property type="nucleotide sequence ID" value="NZ_JACSQP010000001.1"/>
</dbReference>
<keyword evidence="5 8" id="KW-0238">DNA-binding</keyword>
<evidence type="ECO:0000313" key="11">
    <source>
        <dbReference type="EMBL" id="MBD7956241.1"/>
    </source>
</evidence>
<keyword evidence="6" id="KW-0804">Transcription</keyword>
<dbReference type="Gene3D" id="3.40.50.2300">
    <property type="match status" value="1"/>
</dbReference>
<comment type="subcellular location">
    <subcellularLocation>
        <location evidence="1">Cytoplasm</location>
    </subcellularLocation>
</comment>
<evidence type="ECO:0000256" key="7">
    <source>
        <dbReference type="PROSITE-ProRule" id="PRU00169"/>
    </source>
</evidence>
<dbReference type="PROSITE" id="PS50110">
    <property type="entry name" value="RESPONSE_REGULATORY"/>
    <property type="match status" value="1"/>
</dbReference>
<feature type="modified residue" description="4-aspartylphosphate" evidence="7">
    <location>
        <position position="66"/>
    </location>
</feature>
<dbReference type="InterPro" id="IPR001867">
    <property type="entry name" value="OmpR/PhoB-type_DNA-bd"/>
</dbReference>